<name>A0A1J8R153_9AGAM</name>
<keyword evidence="2" id="KW-1185">Reference proteome</keyword>
<proteinExistence type="predicted"/>
<accession>A0A1J8R153</accession>
<evidence type="ECO:0000313" key="1">
    <source>
        <dbReference type="EMBL" id="OJA19377.1"/>
    </source>
</evidence>
<reference evidence="1 2" key="1">
    <citation type="submission" date="2016-03" db="EMBL/GenBank/DDBJ databases">
        <title>Comparative genomics of the ectomycorrhizal sister species Rhizopogon vinicolor and Rhizopogon vesiculosus (Basidiomycota: Boletales) reveals a divergence of the mating type B locus.</title>
        <authorList>
            <person name="Mujic A.B."/>
            <person name="Kuo A."/>
            <person name="Tritt A."/>
            <person name="Lipzen A."/>
            <person name="Chen C."/>
            <person name="Johnson J."/>
            <person name="Sharma A."/>
            <person name="Barry K."/>
            <person name="Grigoriev I.V."/>
            <person name="Spatafora J.W."/>
        </authorList>
    </citation>
    <scope>NUCLEOTIDE SEQUENCE [LARGE SCALE GENOMIC DNA]</scope>
    <source>
        <strain evidence="1 2">AM-OR11-056</strain>
    </source>
</reference>
<dbReference type="Pfam" id="PF18758">
    <property type="entry name" value="KDZ"/>
    <property type="match status" value="1"/>
</dbReference>
<comment type="caution">
    <text evidence="1">The sequence shown here is derived from an EMBL/GenBank/DDBJ whole genome shotgun (WGS) entry which is preliminary data.</text>
</comment>
<evidence type="ECO:0000313" key="2">
    <source>
        <dbReference type="Proteomes" id="UP000183567"/>
    </source>
</evidence>
<dbReference type="STRING" id="180088.A0A1J8R153"/>
<sequence>MAITFFVPKFHLPAHIMECQTHFSWNFIPGVGQTDGEAPECGWANINPVTLSTKEMGPGAQRDTLDDHFDDWNWKKVVQLGSMMLRKVKEALPECRVHQEDLRELESVIILEEPSSLAEWKIQLEEWEQDRSKPNPYEVKTDTMMQATVHLHLAKEDSRVLNQGLKPVLHDEITPSILISARIDLEEQQRHLHVDMCSMGLHMTDTQEGKLLQRANTLQWRIDAWAKVQVLYMPSVSILRACYDTAEAIAPEEYPLWLPSSLGPLGLRCYSYLLKYKDHYLTGQSANTRAQNAVSSIQAKIDAACIRYNAARNAIINIAPRINNIRWQVEFCLLDTNDVRSMSDLLDGETQGTKSISWIWKMRGAATSEEDCEGSLEGMVI</sequence>
<organism evidence="1 2">
    <name type="scientific">Rhizopogon vesiculosus</name>
    <dbReference type="NCBI Taxonomy" id="180088"/>
    <lineage>
        <taxon>Eukaryota</taxon>
        <taxon>Fungi</taxon>
        <taxon>Dikarya</taxon>
        <taxon>Basidiomycota</taxon>
        <taxon>Agaricomycotina</taxon>
        <taxon>Agaricomycetes</taxon>
        <taxon>Agaricomycetidae</taxon>
        <taxon>Boletales</taxon>
        <taxon>Suillineae</taxon>
        <taxon>Rhizopogonaceae</taxon>
        <taxon>Rhizopogon</taxon>
    </lineage>
</organism>
<gene>
    <name evidence="1" type="ORF">AZE42_13202</name>
</gene>
<dbReference type="OrthoDB" id="2680741at2759"/>
<dbReference type="AlphaFoldDB" id="A0A1J8R153"/>
<dbReference type="Proteomes" id="UP000183567">
    <property type="component" value="Unassembled WGS sequence"/>
</dbReference>
<protein>
    <submittedName>
        <fullName evidence="1">Uncharacterized protein</fullName>
    </submittedName>
</protein>
<dbReference type="EMBL" id="LVVM01001080">
    <property type="protein sequence ID" value="OJA19377.1"/>
    <property type="molecule type" value="Genomic_DNA"/>
</dbReference>
<dbReference type="InterPro" id="IPR040521">
    <property type="entry name" value="KDZ"/>
</dbReference>